<dbReference type="InterPro" id="IPR000445">
    <property type="entry name" value="HhH_motif"/>
</dbReference>
<dbReference type="GeneID" id="93076720"/>
<accession>A0ABM5NEX9</accession>
<evidence type="ECO:0000256" key="5">
    <source>
        <dbReference type="ARBA" id="ARBA00012045"/>
    </source>
</evidence>
<keyword evidence="13" id="KW-0234">DNA repair</keyword>
<gene>
    <name evidence="16" type="ORF">WSI_01730</name>
</gene>
<comment type="catalytic activity">
    <reaction evidence="1">
        <text>Hydrolyzes free adenine bases from 7,8-dihydro-8-oxoguanine:adenine mismatched double-stranded DNA, leaving an apurinic site.</text>
        <dbReference type="EC" id="3.2.2.31"/>
    </reaction>
</comment>
<organism evidence="16 17">
    <name type="scientific">Candidatus Liberibacter asiaticus str. gxpsy</name>
    <dbReference type="NCBI Taxonomy" id="1174529"/>
    <lineage>
        <taxon>Bacteria</taxon>
        <taxon>Pseudomonadati</taxon>
        <taxon>Pseudomonadota</taxon>
        <taxon>Alphaproteobacteria</taxon>
        <taxon>Hyphomicrobiales</taxon>
        <taxon>Rhizobiaceae</taxon>
        <taxon>Liberibacter</taxon>
    </lineage>
</organism>
<evidence type="ECO:0000313" key="16">
    <source>
        <dbReference type="EMBL" id="AGH16716.1"/>
    </source>
</evidence>
<evidence type="ECO:0000313" key="17">
    <source>
        <dbReference type="Proteomes" id="UP000011820"/>
    </source>
</evidence>
<keyword evidence="17" id="KW-1185">Reference proteome</keyword>
<evidence type="ECO:0000256" key="8">
    <source>
        <dbReference type="ARBA" id="ARBA00022723"/>
    </source>
</evidence>
<evidence type="ECO:0000256" key="12">
    <source>
        <dbReference type="ARBA" id="ARBA00023014"/>
    </source>
</evidence>
<keyword evidence="10" id="KW-0378">Hydrolase</keyword>
<evidence type="ECO:0000256" key="6">
    <source>
        <dbReference type="ARBA" id="ARBA00022023"/>
    </source>
</evidence>
<keyword evidence="9" id="KW-0227">DNA damage</keyword>
<feature type="domain" description="HhH-GPD" evidence="15">
    <location>
        <begin position="48"/>
        <end position="197"/>
    </location>
</feature>
<dbReference type="CDD" id="cd00056">
    <property type="entry name" value="ENDO3c"/>
    <property type="match status" value="1"/>
</dbReference>
<dbReference type="PANTHER" id="PTHR42944">
    <property type="entry name" value="ADENINE DNA GLYCOSYLASE"/>
    <property type="match status" value="1"/>
</dbReference>
<dbReference type="Gene3D" id="1.10.1670.10">
    <property type="entry name" value="Helix-hairpin-Helix base-excision DNA repair enzymes (C-terminal)"/>
    <property type="match status" value="1"/>
</dbReference>
<dbReference type="InterPro" id="IPR004035">
    <property type="entry name" value="Endouclease-III_FeS-bd_BS"/>
</dbReference>
<keyword evidence="11" id="KW-0408">Iron</keyword>
<dbReference type="Gene3D" id="3.90.79.10">
    <property type="entry name" value="Nucleoside Triphosphate Pyrophosphohydrolase"/>
    <property type="match status" value="1"/>
</dbReference>
<evidence type="ECO:0000256" key="4">
    <source>
        <dbReference type="ARBA" id="ARBA00008343"/>
    </source>
</evidence>
<dbReference type="InterPro" id="IPR023170">
    <property type="entry name" value="HhH_base_excis_C"/>
</dbReference>
<dbReference type="InterPro" id="IPR003265">
    <property type="entry name" value="HhH-GPD_domain"/>
</dbReference>
<evidence type="ECO:0000256" key="10">
    <source>
        <dbReference type="ARBA" id="ARBA00022801"/>
    </source>
</evidence>
<evidence type="ECO:0000256" key="14">
    <source>
        <dbReference type="ARBA" id="ARBA00023295"/>
    </source>
</evidence>
<dbReference type="PROSITE" id="PS01155">
    <property type="entry name" value="ENDONUCLEASE_III_2"/>
    <property type="match status" value="1"/>
</dbReference>
<dbReference type="Proteomes" id="UP000011820">
    <property type="component" value="Chromosome"/>
</dbReference>
<dbReference type="PANTHER" id="PTHR42944:SF1">
    <property type="entry name" value="ADENINE DNA GLYCOSYLASE"/>
    <property type="match status" value="1"/>
</dbReference>
<dbReference type="SMART" id="SM00478">
    <property type="entry name" value="ENDO3c"/>
    <property type="match status" value="1"/>
</dbReference>
<dbReference type="PROSITE" id="PS00764">
    <property type="entry name" value="ENDONUCLEASE_III_1"/>
    <property type="match status" value="1"/>
</dbReference>
<keyword evidence="8" id="KW-0479">Metal-binding</keyword>
<proteinExistence type="inferred from homology"/>
<evidence type="ECO:0000256" key="7">
    <source>
        <dbReference type="ARBA" id="ARBA00022485"/>
    </source>
</evidence>
<keyword evidence="14" id="KW-0326">Glycosidase</keyword>
<evidence type="ECO:0000256" key="1">
    <source>
        <dbReference type="ARBA" id="ARBA00000843"/>
    </source>
</evidence>
<dbReference type="EC" id="3.2.2.31" evidence="5"/>
<name>A0ABM5NEX9_LIBAS</name>
<evidence type="ECO:0000256" key="11">
    <source>
        <dbReference type="ARBA" id="ARBA00023004"/>
    </source>
</evidence>
<comment type="cofactor">
    <cofactor evidence="2">
        <name>[4Fe-4S] cluster</name>
        <dbReference type="ChEBI" id="CHEBI:49883"/>
    </cofactor>
</comment>
<reference evidence="16 17" key="1">
    <citation type="journal article" date="2013" name="Genome Announc.">
        <title>Complete Genome Sequence of a Chinese Strain of 'Candidatus Liberibacter asiaticus'.</title>
        <authorList>
            <person name="Lin H."/>
            <person name="Han C.S."/>
            <person name="Liu B."/>
            <person name="Lou B."/>
            <person name="Bai X."/>
            <person name="Deng C."/>
            <person name="Civerolo E.L."/>
            <person name="Gupta G."/>
        </authorList>
    </citation>
    <scope>NUCLEOTIDE SEQUENCE [LARGE SCALE GENOMIC DNA]</scope>
    <source>
        <strain evidence="17">gxpsy</strain>
    </source>
</reference>
<evidence type="ECO:0000259" key="15">
    <source>
        <dbReference type="SMART" id="SM00478"/>
    </source>
</evidence>
<dbReference type="Pfam" id="PF14815">
    <property type="entry name" value="NUDIX_4"/>
    <property type="match status" value="1"/>
</dbReference>
<protein>
    <recommendedName>
        <fullName evidence="6">Adenine DNA glycosylase</fullName>
        <ecNumber evidence="5">3.2.2.31</ecNumber>
    </recommendedName>
</protein>
<dbReference type="EMBL" id="CP004005">
    <property type="protein sequence ID" value="AGH16716.1"/>
    <property type="molecule type" value="Genomic_DNA"/>
</dbReference>
<dbReference type="Gene3D" id="1.10.340.30">
    <property type="entry name" value="Hypothetical protein, domain 2"/>
    <property type="match status" value="1"/>
</dbReference>
<comment type="function">
    <text evidence="3">Adenine glycosylase active on G-A mispairs. MutY also corrects error-prone DNA synthesis past GO lesions which are due to the oxidatively damaged form of guanine: 7,8-dihydro-8-oxoguanine (8-oxo-dGTP).</text>
</comment>
<dbReference type="Pfam" id="PF00633">
    <property type="entry name" value="HHH"/>
    <property type="match status" value="1"/>
</dbReference>
<dbReference type="SUPFAM" id="SSF48150">
    <property type="entry name" value="DNA-glycosylase"/>
    <property type="match status" value="1"/>
</dbReference>
<dbReference type="InterPro" id="IPR004036">
    <property type="entry name" value="Endonuclease-III-like_CS2"/>
</dbReference>
<dbReference type="Pfam" id="PF00730">
    <property type="entry name" value="HhH-GPD"/>
    <property type="match status" value="1"/>
</dbReference>
<dbReference type="SUPFAM" id="SSF55811">
    <property type="entry name" value="Nudix"/>
    <property type="match status" value="1"/>
</dbReference>
<dbReference type="RefSeq" id="WP_012778698.1">
    <property type="nucleotide sequence ID" value="NC_020549.1"/>
</dbReference>
<dbReference type="InterPro" id="IPR029119">
    <property type="entry name" value="MutY_C"/>
</dbReference>
<dbReference type="InterPro" id="IPR011257">
    <property type="entry name" value="DNA_glycosylase"/>
</dbReference>
<evidence type="ECO:0000256" key="13">
    <source>
        <dbReference type="ARBA" id="ARBA00023204"/>
    </source>
</evidence>
<dbReference type="InterPro" id="IPR015797">
    <property type="entry name" value="NUDIX_hydrolase-like_dom_sf"/>
</dbReference>
<keyword evidence="12" id="KW-0411">Iron-sulfur</keyword>
<comment type="similarity">
    <text evidence="4">Belongs to the Nth/MutY family.</text>
</comment>
<evidence type="ECO:0000256" key="9">
    <source>
        <dbReference type="ARBA" id="ARBA00022763"/>
    </source>
</evidence>
<evidence type="ECO:0000256" key="3">
    <source>
        <dbReference type="ARBA" id="ARBA00002933"/>
    </source>
</evidence>
<evidence type="ECO:0000256" key="2">
    <source>
        <dbReference type="ARBA" id="ARBA00001966"/>
    </source>
</evidence>
<sequence>MPQPEHIIQSKILDWYDTNHRVLPWRTSPKTEKSSLPSPYKVWISEIMLQQTTVKTVEPYFKKFMQKWPTIFCLSSAKDEEILSAWAGLGYYTRARNLKKCADIIVKKYEGNFPHKVEILKKLPGIGDYTASAIVAIAFNHFAVVVDTNIERIISRYFDIIKPAPLYHKTIKNYARKITSTSRPGDFVQAMMDLGALICTSNKPLCPLCPIQKNCLTFSEGKSHLLGINTIKKKRPMRTGAVFIAITNDNRILLRKRTNTRLLEGMDELPGSAWSSTKDGNIDTHSAPFTANWILCNTITHTFTHFTLTLFVWKTIVPQIVIIPDSTWHDAQNLANAALPTVMKKALSAGGIKVPQ</sequence>
<keyword evidence="7" id="KW-0004">4Fe-4S</keyword>
<dbReference type="InterPro" id="IPR044298">
    <property type="entry name" value="MIG/MutY"/>
</dbReference>